<dbReference type="Proteomes" id="UP001328107">
    <property type="component" value="Unassembled WGS sequence"/>
</dbReference>
<accession>A0AAN4Z120</accession>
<reference evidence="3" key="1">
    <citation type="submission" date="2022-10" db="EMBL/GenBank/DDBJ databases">
        <title>Genome assembly of Pristionchus species.</title>
        <authorList>
            <person name="Yoshida K."/>
            <person name="Sommer R.J."/>
        </authorList>
    </citation>
    <scope>NUCLEOTIDE SEQUENCE [LARGE SCALE GENOMIC DNA]</scope>
    <source>
        <strain evidence="3">RS5460</strain>
    </source>
</reference>
<proteinExistence type="predicted"/>
<name>A0AAN4Z120_9BILA</name>
<feature type="non-terminal residue" evidence="2">
    <location>
        <position position="1"/>
    </location>
</feature>
<keyword evidence="3" id="KW-1185">Reference proteome</keyword>
<evidence type="ECO:0000313" key="3">
    <source>
        <dbReference type="Proteomes" id="UP001328107"/>
    </source>
</evidence>
<protein>
    <submittedName>
        <fullName evidence="2">Uncharacterized protein</fullName>
    </submittedName>
</protein>
<evidence type="ECO:0000256" key="1">
    <source>
        <dbReference type="SAM" id="Phobius"/>
    </source>
</evidence>
<dbReference type="EMBL" id="BTRK01000001">
    <property type="protein sequence ID" value="GMR29983.1"/>
    <property type="molecule type" value="Genomic_DNA"/>
</dbReference>
<feature type="transmembrane region" description="Helical" evidence="1">
    <location>
        <begin position="391"/>
        <end position="414"/>
    </location>
</feature>
<sequence>LIHAPCLCKESSRKRAVTLPSEFRVIDLNFSLLKPHSFAVTHNPSLPTSTMLRACFLLSLLAVTSAMDFSKSVVLTSADVQVGQPMQLTNLKPDTAYRVYATYASGNSADYATNVRIYDGTGASYTVAGLSQAKPGSSYILDNIRILRAPIFVHDTNTGSAAPTPFTIYIVDESVPSFPVVDARQAFGQVDSDNGFRAAGLTVLSAEQYFTMANFDIGNIASMFISSVGYDESNSAYQVMRMDSAWEAKLSFLSMYGPIATLFNEKYGINARFQFQFTRNIKYDFTLSPGASFAFVSPGYLSNSLSYNIPYPLIGDALDRSYTFGANTFIQAAYSANDFQNGENMHLQFTDAGNTVADVNLQQNGNNRQLQWANRISMKVENPNGNHSPRFLVQVTSGSSLAFSLLGVLLVSLFSKLY</sequence>
<gene>
    <name evidence="2" type="ORF">PMAYCL1PPCAC_00178</name>
</gene>
<keyword evidence="1" id="KW-0812">Transmembrane</keyword>
<organism evidence="2 3">
    <name type="scientific">Pristionchus mayeri</name>
    <dbReference type="NCBI Taxonomy" id="1317129"/>
    <lineage>
        <taxon>Eukaryota</taxon>
        <taxon>Metazoa</taxon>
        <taxon>Ecdysozoa</taxon>
        <taxon>Nematoda</taxon>
        <taxon>Chromadorea</taxon>
        <taxon>Rhabditida</taxon>
        <taxon>Rhabditina</taxon>
        <taxon>Diplogasteromorpha</taxon>
        <taxon>Diplogasteroidea</taxon>
        <taxon>Neodiplogasteridae</taxon>
        <taxon>Pristionchus</taxon>
    </lineage>
</organism>
<comment type="caution">
    <text evidence="2">The sequence shown here is derived from an EMBL/GenBank/DDBJ whole genome shotgun (WGS) entry which is preliminary data.</text>
</comment>
<dbReference type="AlphaFoldDB" id="A0AAN4Z120"/>
<evidence type="ECO:0000313" key="2">
    <source>
        <dbReference type="EMBL" id="GMR29983.1"/>
    </source>
</evidence>
<keyword evidence="1" id="KW-0472">Membrane</keyword>
<keyword evidence="1" id="KW-1133">Transmembrane helix</keyword>